<keyword evidence="1" id="KW-0472">Membrane</keyword>
<evidence type="ECO:0000313" key="2">
    <source>
        <dbReference type="EMBL" id="OCH92643.1"/>
    </source>
</evidence>
<name>A0A8E2AX16_9APHY</name>
<gene>
    <name evidence="2" type="ORF">OBBRIDRAFT_423822</name>
</gene>
<accession>A0A8E2AX16</accession>
<dbReference type="AlphaFoldDB" id="A0A8E2AX16"/>
<reference evidence="2 3" key="1">
    <citation type="submission" date="2016-07" db="EMBL/GenBank/DDBJ databases">
        <title>Draft genome of the white-rot fungus Obba rivulosa 3A-2.</title>
        <authorList>
            <consortium name="DOE Joint Genome Institute"/>
            <person name="Miettinen O."/>
            <person name="Riley R."/>
            <person name="Acob R."/>
            <person name="Barry K."/>
            <person name="Cullen D."/>
            <person name="De Vries R."/>
            <person name="Hainaut M."/>
            <person name="Hatakka A."/>
            <person name="Henrissat B."/>
            <person name="Hilden K."/>
            <person name="Kuo R."/>
            <person name="Labutti K."/>
            <person name="Lipzen A."/>
            <person name="Makela M.R."/>
            <person name="Sandor L."/>
            <person name="Spatafora J.W."/>
            <person name="Grigoriev I.V."/>
            <person name="Hibbett D.S."/>
        </authorList>
    </citation>
    <scope>NUCLEOTIDE SEQUENCE [LARGE SCALE GENOMIC DNA]</scope>
    <source>
        <strain evidence="2 3">3A-2</strain>
    </source>
</reference>
<sequence>MVFAVVMDVVLPVISAVRVYALSSGSIFLAGVVCATGMVFPGMNIWANLVAVVVGRKIGQFPSTLRSIHHPTSHAEQHMNIATATCRVVSKGIPLVVTCYKIYAGVTPGVQVRTPIARALLISDFLSFL</sequence>
<keyword evidence="1" id="KW-0812">Transmembrane</keyword>
<keyword evidence="1" id="KW-1133">Transmembrane helix</keyword>
<evidence type="ECO:0000256" key="1">
    <source>
        <dbReference type="SAM" id="Phobius"/>
    </source>
</evidence>
<proteinExistence type="predicted"/>
<feature type="transmembrane region" description="Helical" evidence="1">
    <location>
        <begin position="20"/>
        <end position="40"/>
    </location>
</feature>
<dbReference type="EMBL" id="KV722366">
    <property type="protein sequence ID" value="OCH92643.1"/>
    <property type="molecule type" value="Genomic_DNA"/>
</dbReference>
<dbReference type="Proteomes" id="UP000250043">
    <property type="component" value="Unassembled WGS sequence"/>
</dbReference>
<organism evidence="2 3">
    <name type="scientific">Obba rivulosa</name>
    <dbReference type="NCBI Taxonomy" id="1052685"/>
    <lineage>
        <taxon>Eukaryota</taxon>
        <taxon>Fungi</taxon>
        <taxon>Dikarya</taxon>
        <taxon>Basidiomycota</taxon>
        <taxon>Agaricomycotina</taxon>
        <taxon>Agaricomycetes</taxon>
        <taxon>Polyporales</taxon>
        <taxon>Gelatoporiaceae</taxon>
        <taxon>Obba</taxon>
    </lineage>
</organism>
<evidence type="ECO:0000313" key="3">
    <source>
        <dbReference type="Proteomes" id="UP000250043"/>
    </source>
</evidence>
<keyword evidence="3" id="KW-1185">Reference proteome</keyword>
<protein>
    <submittedName>
        <fullName evidence="2">Uncharacterized protein</fullName>
    </submittedName>
</protein>